<dbReference type="Pfam" id="PF01425">
    <property type="entry name" value="Amidase"/>
    <property type="match status" value="1"/>
</dbReference>
<dbReference type="AlphaFoldDB" id="A0A7Z0AAS2"/>
<dbReference type="Proteomes" id="UP000539111">
    <property type="component" value="Unassembled WGS sequence"/>
</dbReference>
<dbReference type="Gene3D" id="3.90.1300.10">
    <property type="entry name" value="Amidase signature (AS) domain"/>
    <property type="match status" value="1"/>
</dbReference>
<dbReference type="InterPro" id="IPR023631">
    <property type="entry name" value="Amidase_dom"/>
</dbReference>
<dbReference type="GO" id="GO:0050567">
    <property type="term" value="F:glutaminyl-tRNA synthase (glutamine-hydrolyzing) activity"/>
    <property type="evidence" value="ECO:0007669"/>
    <property type="project" value="UniProtKB-EC"/>
</dbReference>
<feature type="domain" description="Amidase" evidence="2">
    <location>
        <begin position="23"/>
        <end position="428"/>
    </location>
</feature>
<feature type="compositionally biased region" description="Pro residues" evidence="1">
    <location>
        <begin position="447"/>
        <end position="456"/>
    </location>
</feature>
<dbReference type="InterPro" id="IPR036928">
    <property type="entry name" value="AS_sf"/>
</dbReference>
<reference evidence="3 4" key="1">
    <citation type="submission" date="2020-07" db="EMBL/GenBank/DDBJ databases">
        <title>Sequencing the genomes of 1000 actinobacteria strains.</title>
        <authorList>
            <person name="Klenk H.-P."/>
        </authorList>
    </citation>
    <scope>NUCLEOTIDE SEQUENCE [LARGE SCALE GENOMIC DNA]</scope>
    <source>
        <strain evidence="3 4">DSM 26341</strain>
    </source>
</reference>
<keyword evidence="3" id="KW-0808">Transferase</keyword>
<evidence type="ECO:0000256" key="1">
    <source>
        <dbReference type="SAM" id="MobiDB-lite"/>
    </source>
</evidence>
<comment type="caution">
    <text evidence="3">The sequence shown here is derived from an EMBL/GenBank/DDBJ whole genome shotgun (WGS) entry which is preliminary data.</text>
</comment>
<feature type="region of interest" description="Disordered" evidence="1">
    <location>
        <begin position="440"/>
        <end position="462"/>
    </location>
</feature>
<dbReference type="SUPFAM" id="SSF75304">
    <property type="entry name" value="Amidase signature (AS) enzymes"/>
    <property type="match status" value="1"/>
</dbReference>
<dbReference type="RefSeq" id="WP_218852264.1">
    <property type="nucleotide sequence ID" value="NZ_JACBZP010000001.1"/>
</dbReference>
<keyword evidence="3" id="KW-0436">Ligase</keyword>
<accession>A0A7Z0AAS2</accession>
<dbReference type="PANTHER" id="PTHR11895:SF176">
    <property type="entry name" value="AMIDASE AMID-RELATED"/>
    <property type="match status" value="1"/>
</dbReference>
<evidence type="ECO:0000259" key="2">
    <source>
        <dbReference type="Pfam" id="PF01425"/>
    </source>
</evidence>
<name>A0A7Z0AAS2_9MICO</name>
<dbReference type="GO" id="GO:0016740">
    <property type="term" value="F:transferase activity"/>
    <property type="evidence" value="ECO:0007669"/>
    <property type="project" value="UniProtKB-KW"/>
</dbReference>
<dbReference type="InterPro" id="IPR000120">
    <property type="entry name" value="Amidase"/>
</dbReference>
<evidence type="ECO:0000313" key="4">
    <source>
        <dbReference type="Proteomes" id="UP000539111"/>
    </source>
</evidence>
<dbReference type="PANTHER" id="PTHR11895">
    <property type="entry name" value="TRANSAMIDASE"/>
    <property type="match status" value="1"/>
</dbReference>
<sequence length="500" mass="52724">MTAADLPALAAAVTSGSLTSRRLVDSCLEAADALDLLLGTYLVRFDDDARGAADAVDSAAARGDTLGPLAGVPLGVKDFIATREAVATGQSAVHDPDWRRGRDAEVIARLRHAGAVIIGKTTMVEHAAGRPDPALQFPIPRNPWDLGRWTGGSSTGTANGIAAGLFPAGLGTDTSGSVRIPAAMCGITGLKPTRGLVPMDGCLPASDSLDVIGPMAHSARDCAVLLDVMTGTPPREPSDDLAGRRIGVPWTLLSDPSRDIDAACLAAFRRAMAEMEDAGAHIVDFDLSEIDAMIAATMTIMIREMYVVHRDDLTSRWNDYGRSLRRIAAAGAIVTDDGYLSARAYARSIAATMRERMAGLDAVATPTWPTGAPPYQSNGGMPQEQLNLTAAWNATGFPALAVPMGFDDEHMPVSLQLIGPPMTDARLLGIGHAYQCRTDWHTRRPSPDPAATPTPVPDLDDGMDAGETAVIERMGRTLIQAASLFTNHPNTDTTMKGDRS</sequence>
<organism evidence="3 4">
    <name type="scientific">Spelaeicoccus albus</name>
    <dbReference type="NCBI Taxonomy" id="1280376"/>
    <lineage>
        <taxon>Bacteria</taxon>
        <taxon>Bacillati</taxon>
        <taxon>Actinomycetota</taxon>
        <taxon>Actinomycetes</taxon>
        <taxon>Micrococcales</taxon>
        <taxon>Brevibacteriaceae</taxon>
        <taxon>Spelaeicoccus</taxon>
    </lineage>
</organism>
<dbReference type="EC" id="6.3.5.7" evidence="3"/>
<dbReference type="EC" id="6.3.5.6" evidence="3"/>
<protein>
    <submittedName>
        <fullName evidence="3">Aspartyl-tRNA(Asn)/glutamyl-tRNA(Gln) amidotransferase subunit A</fullName>
        <ecNumber evidence="3">6.3.5.6</ecNumber>
        <ecNumber evidence="3">6.3.5.7</ecNumber>
    </submittedName>
</protein>
<proteinExistence type="predicted"/>
<dbReference type="GO" id="GO:0050566">
    <property type="term" value="F:asparaginyl-tRNA synthase (glutamine-hydrolyzing) activity"/>
    <property type="evidence" value="ECO:0007669"/>
    <property type="project" value="UniProtKB-EC"/>
</dbReference>
<evidence type="ECO:0000313" key="3">
    <source>
        <dbReference type="EMBL" id="NYI66766.1"/>
    </source>
</evidence>
<keyword evidence="4" id="KW-1185">Reference proteome</keyword>
<gene>
    <name evidence="3" type="ORF">BJY26_001072</name>
</gene>
<dbReference type="EMBL" id="JACBZP010000001">
    <property type="protein sequence ID" value="NYI66766.1"/>
    <property type="molecule type" value="Genomic_DNA"/>
</dbReference>